<name>A0ABT8C0J0_9BACT</name>
<proteinExistence type="predicted"/>
<dbReference type="EMBL" id="JAUFQS010000001">
    <property type="protein sequence ID" value="MDN3686289.1"/>
    <property type="molecule type" value="Genomic_DNA"/>
</dbReference>
<dbReference type="PROSITE" id="PS51819">
    <property type="entry name" value="VOC"/>
    <property type="match status" value="1"/>
</dbReference>
<comment type="caution">
    <text evidence="2">The sequence shown here is derived from an EMBL/GenBank/DDBJ whole genome shotgun (WGS) entry which is preliminary data.</text>
</comment>
<dbReference type="RefSeq" id="WP_163385712.1">
    <property type="nucleotide sequence ID" value="NZ_JAUFQS010000001.1"/>
</dbReference>
<sequence length="177" mass="19943">MKEKIETKRQANNTLFGEHFEQVAWVVPDIEKSAKFFQETMGFPRFLKMENLQSRDLEGTYKGQPSDFKFHLYLSISGGTMLELIQPVSGKSMYTDFLADHKNGGIQHIAYSVQVKAFENAVNQLKSKGYSVSQSLVLPVARVAYFDTYKEIGVATEIIGLTEAGNQLIEQLTTGNY</sequence>
<dbReference type="Gene3D" id="3.10.180.10">
    <property type="entry name" value="2,3-Dihydroxybiphenyl 1,2-Dioxygenase, domain 1"/>
    <property type="match status" value="1"/>
</dbReference>
<reference evidence="3" key="1">
    <citation type="journal article" date="2019" name="Int. J. Syst. Evol. Microbiol.">
        <title>The Global Catalogue of Microorganisms (GCM) 10K type strain sequencing project: providing services to taxonomists for standard genome sequencing and annotation.</title>
        <authorList>
            <consortium name="The Broad Institute Genomics Platform"/>
            <consortium name="The Broad Institute Genome Sequencing Center for Infectious Disease"/>
            <person name="Wu L."/>
            <person name="Ma J."/>
        </authorList>
    </citation>
    <scope>NUCLEOTIDE SEQUENCE [LARGE SCALE GENOMIC DNA]</scope>
    <source>
        <strain evidence="3">CECT 7706</strain>
    </source>
</reference>
<dbReference type="InterPro" id="IPR029068">
    <property type="entry name" value="Glyas_Bleomycin-R_OHBP_Dase"/>
</dbReference>
<dbReference type="Pfam" id="PF13669">
    <property type="entry name" value="Glyoxalase_4"/>
    <property type="match status" value="1"/>
</dbReference>
<protein>
    <submittedName>
        <fullName evidence="2">VOC family protein</fullName>
    </submittedName>
</protein>
<feature type="domain" description="VOC" evidence="1">
    <location>
        <begin position="19"/>
        <end position="161"/>
    </location>
</feature>
<evidence type="ECO:0000259" key="1">
    <source>
        <dbReference type="PROSITE" id="PS51819"/>
    </source>
</evidence>
<evidence type="ECO:0000313" key="3">
    <source>
        <dbReference type="Proteomes" id="UP001236663"/>
    </source>
</evidence>
<dbReference type="SUPFAM" id="SSF54593">
    <property type="entry name" value="Glyoxalase/Bleomycin resistance protein/Dihydroxybiphenyl dioxygenase"/>
    <property type="match status" value="1"/>
</dbReference>
<dbReference type="Proteomes" id="UP001236663">
    <property type="component" value="Unassembled WGS sequence"/>
</dbReference>
<organism evidence="2 3">
    <name type="scientific">Cyclobacterium jeungdonense</name>
    <dbReference type="NCBI Taxonomy" id="708087"/>
    <lineage>
        <taxon>Bacteria</taxon>
        <taxon>Pseudomonadati</taxon>
        <taxon>Bacteroidota</taxon>
        <taxon>Cytophagia</taxon>
        <taxon>Cytophagales</taxon>
        <taxon>Cyclobacteriaceae</taxon>
        <taxon>Cyclobacterium</taxon>
    </lineage>
</organism>
<evidence type="ECO:0000313" key="2">
    <source>
        <dbReference type="EMBL" id="MDN3686289.1"/>
    </source>
</evidence>
<keyword evidence="3" id="KW-1185">Reference proteome</keyword>
<gene>
    <name evidence="2" type="ORF">QWZ15_00485</name>
</gene>
<accession>A0ABT8C0J0</accession>
<dbReference type="InterPro" id="IPR037523">
    <property type="entry name" value="VOC_core"/>
</dbReference>